<organism evidence="1">
    <name type="scientific">Anguilla anguilla</name>
    <name type="common">European freshwater eel</name>
    <name type="synonym">Muraena anguilla</name>
    <dbReference type="NCBI Taxonomy" id="7936"/>
    <lineage>
        <taxon>Eukaryota</taxon>
        <taxon>Metazoa</taxon>
        <taxon>Chordata</taxon>
        <taxon>Craniata</taxon>
        <taxon>Vertebrata</taxon>
        <taxon>Euteleostomi</taxon>
        <taxon>Actinopterygii</taxon>
        <taxon>Neopterygii</taxon>
        <taxon>Teleostei</taxon>
        <taxon>Anguilliformes</taxon>
        <taxon>Anguillidae</taxon>
        <taxon>Anguilla</taxon>
    </lineage>
</organism>
<reference evidence="1" key="1">
    <citation type="submission" date="2014-11" db="EMBL/GenBank/DDBJ databases">
        <authorList>
            <person name="Amaro Gonzalez C."/>
        </authorList>
    </citation>
    <scope>NUCLEOTIDE SEQUENCE</scope>
</reference>
<evidence type="ECO:0000313" key="1">
    <source>
        <dbReference type="EMBL" id="JAH04415.1"/>
    </source>
</evidence>
<protein>
    <submittedName>
        <fullName evidence="1">Uncharacterized protein</fullName>
    </submittedName>
</protein>
<proteinExistence type="predicted"/>
<dbReference type="EMBL" id="GBXM01104162">
    <property type="protein sequence ID" value="JAH04415.1"/>
    <property type="molecule type" value="Transcribed_RNA"/>
</dbReference>
<name>A0A0E9PK17_ANGAN</name>
<accession>A0A0E9PK17</accession>
<reference evidence="1" key="2">
    <citation type="journal article" date="2015" name="Fish Shellfish Immunol.">
        <title>Early steps in the European eel (Anguilla anguilla)-Vibrio vulnificus interaction in the gills: Role of the RtxA13 toxin.</title>
        <authorList>
            <person name="Callol A."/>
            <person name="Pajuelo D."/>
            <person name="Ebbesson L."/>
            <person name="Teles M."/>
            <person name="MacKenzie S."/>
            <person name="Amaro C."/>
        </authorList>
    </citation>
    <scope>NUCLEOTIDE SEQUENCE</scope>
</reference>
<dbReference type="AlphaFoldDB" id="A0A0E9PK17"/>
<sequence length="29" mass="3169">MSLIASLITETKSVWPCLILIINGKHVST</sequence>